<reference evidence="1" key="1">
    <citation type="submission" date="2022-04" db="EMBL/GenBank/DDBJ databases">
        <title>Tomato heritable bacteria conferring resistance against bacterial wilt.</title>
        <authorList>
            <person name="Yin J."/>
        </authorList>
    </citation>
    <scope>NUCLEOTIDE SEQUENCE</scope>
    <source>
        <strain evidence="1">Cra20</strain>
    </source>
</reference>
<evidence type="ECO:0000313" key="1">
    <source>
        <dbReference type="EMBL" id="MDT8760955.1"/>
    </source>
</evidence>
<accession>A0ABU3NBY7</accession>
<proteinExistence type="predicted"/>
<protein>
    <submittedName>
        <fullName evidence="1">Uncharacterized protein</fullName>
    </submittedName>
</protein>
<gene>
    <name evidence="1" type="ORF">MZO42_19825</name>
</gene>
<name>A0ABU3NBY7_9SPHN</name>
<sequence>MRIGKAKIEDARRAGFRAPAPLLALLAFLVAQSPLRAREIAPASPGPVWQVESDEDYNDDADYRPPPPVRGLALHGYHAGEDFDIDREGRVQVATGDKCGGSVTLADPRALPESFPARTKTEFWFYRSGDQGLYLRRHWTVEVSDRCEAIAKVEAKVVHLSLFNGRARFIEIDPDGDTKVSSAPIGVGALYPIPGELIDIDGRSLREHAKGDPRRRKDDRFGKQRLARACFDNSFAFFFSTSCFLTEPGRWHGLLVSADSQDDAGGAYSEYGLVEIDPKARIDGRLFEWDREIRLSAADKATAAASPAG</sequence>
<dbReference type="EMBL" id="JALMLT010000006">
    <property type="protein sequence ID" value="MDT8760955.1"/>
    <property type="molecule type" value="Genomic_DNA"/>
</dbReference>
<comment type="caution">
    <text evidence="1">The sequence shown here is derived from an EMBL/GenBank/DDBJ whole genome shotgun (WGS) entry which is preliminary data.</text>
</comment>
<organism evidence="1">
    <name type="scientific">Sphingomonas psychrotolerans</name>
    <dbReference type="NCBI Taxonomy" id="1327635"/>
    <lineage>
        <taxon>Bacteria</taxon>
        <taxon>Pseudomonadati</taxon>
        <taxon>Pseudomonadota</taxon>
        <taxon>Alphaproteobacteria</taxon>
        <taxon>Sphingomonadales</taxon>
        <taxon>Sphingomonadaceae</taxon>
        <taxon>Sphingomonas</taxon>
    </lineage>
</organism>